<evidence type="ECO:0000313" key="16">
    <source>
        <dbReference type="EMBL" id="GGB81382.1"/>
    </source>
</evidence>
<keyword evidence="5 11" id="KW-0812">Transmembrane</keyword>
<evidence type="ECO:0000256" key="11">
    <source>
        <dbReference type="PROSITE-ProRule" id="PRU01360"/>
    </source>
</evidence>
<comment type="similarity">
    <text evidence="11 12">Belongs to the TonB-dependent receptor family.</text>
</comment>
<dbReference type="InterPro" id="IPR012910">
    <property type="entry name" value="Plug_dom"/>
</dbReference>
<dbReference type="InterPro" id="IPR000531">
    <property type="entry name" value="Beta-barrel_TonB"/>
</dbReference>
<evidence type="ECO:0000256" key="5">
    <source>
        <dbReference type="ARBA" id="ARBA00022692"/>
    </source>
</evidence>
<evidence type="ECO:0000256" key="2">
    <source>
        <dbReference type="ARBA" id="ARBA00022448"/>
    </source>
</evidence>
<dbReference type="InterPro" id="IPR039426">
    <property type="entry name" value="TonB-dep_rcpt-like"/>
</dbReference>
<dbReference type="EMBL" id="BMKF01000003">
    <property type="protein sequence ID" value="GGB81382.1"/>
    <property type="molecule type" value="Genomic_DNA"/>
</dbReference>
<keyword evidence="17" id="KW-1185">Reference proteome</keyword>
<evidence type="ECO:0000256" key="9">
    <source>
        <dbReference type="ARBA" id="ARBA00023136"/>
    </source>
</evidence>
<evidence type="ECO:0000256" key="6">
    <source>
        <dbReference type="ARBA" id="ARBA00023004"/>
    </source>
</evidence>
<evidence type="ECO:0000256" key="8">
    <source>
        <dbReference type="ARBA" id="ARBA00023077"/>
    </source>
</evidence>
<keyword evidence="7" id="KW-0406">Ion transport</keyword>
<evidence type="ECO:0000256" key="4">
    <source>
        <dbReference type="ARBA" id="ARBA00022496"/>
    </source>
</evidence>
<dbReference type="RefSeq" id="WP_084394773.1">
    <property type="nucleotide sequence ID" value="NZ_BMKF01000003.1"/>
</dbReference>
<dbReference type="PANTHER" id="PTHR32552">
    <property type="entry name" value="FERRICHROME IRON RECEPTOR-RELATED"/>
    <property type="match status" value="1"/>
</dbReference>
<keyword evidence="10 11" id="KW-0998">Cell outer membrane</keyword>
<dbReference type="Gene3D" id="2.40.170.20">
    <property type="entry name" value="TonB-dependent receptor, beta-barrel domain"/>
    <property type="match status" value="1"/>
</dbReference>
<dbReference type="PROSITE" id="PS52016">
    <property type="entry name" value="TONB_DEPENDENT_REC_3"/>
    <property type="match status" value="1"/>
</dbReference>
<evidence type="ECO:0000256" key="7">
    <source>
        <dbReference type="ARBA" id="ARBA00023065"/>
    </source>
</evidence>
<feature type="domain" description="TonB-dependent receptor-like beta-barrel" evidence="14">
    <location>
        <begin position="302"/>
        <end position="731"/>
    </location>
</feature>
<evidence type="ECO:0000313" key="17">
    <source>
        <dbReference type="Proteomes" id="UP000628854"/>
    </source>
</evidence>
<dbReference type="Proteomes" id="UP000628854">
    <property type="component" value="Unassembled WGS sequence"/>
</dbReference>
<feature type="chain" id="PRO_5047008168" evidence="13">
    <location>
        <begin position="28"/>
        <end position="776"/>
    </location>
</feature>
<feature type="signal peptide" evidence="13">
    <location>
        <begin position="1"/>
        <end position="27"/>
    </location>
</feature>
<keyword evidence="13" id="KW-0732">Signal</keyword>
<dbReference type="Pfam" id="PF00593">
    <property type="entry name" value="TonB_dep_Rec_b-barrel"/>
    <property type="match status" value="1"/>
</dbReference>
<proteinExistence type="inferred from homology"/>
<organism evidence="16 17">
    <name type="scientific">Henriciella pelagia</name>
    <dbReference type="NCBI Taxonomy" id="1977912"/>
    <lineage>
        <taxon>Bacteria</taxon>
        <taxon>Pseudomonadati</taxon>
        <taxon>Pseudomonadota</taxon>
        <taxon>Alphaproteobacteria</taxon>
        <taxon>Hyphomonadales</taxon>
        <taxon>Hyphomonadaceae</taxon>
        <taxon>Henriciella</taxon>
    </lineage>
</organism>
<evidence type="ECO:0000256" key="3">
    <source>
        <dbReference type="ARBA" id="ARBA00022452"/>
    </source>
</evidence>
<protein>
    <submittedName>
        <fullName evidence="16">TonB-dependent receptor</fullName>
    </submittedName>
</protein>
<gene>
    <name evidence="16" type="ORF">GCM10011503_32720</name>
</gene>
<dbReference type="SUPFAM" id="SSF56935">
    <property type="entry name" value="Porins"/>
    <property type="match status" value="1"/>
</dbReference>
<dbReference type="PANTHER" id="PTHR32552:SF81">
    <property type="entry name" value="TONB-DEPENDENT OUTER MEMBRANE RECEPTOR"/>
    <property type="match status" value="1"/>
</dbReference>
<comment type="subcellular location">
    <subcellularLocation>
        <location evidence="1 11">Cell outer membrane</location>
        <topology evidence="1 11">Multi-pass membrane protein</topology>
    </subcellularLocation>
</comment>
<keyword evidence="8 12" id="KW-0798">TonB box</keyword>
<dbReference type="Pfam" id="PF07715">
    <property type="entry name" value="Plug"/>
    <property type="match status" value="1"/>
</dbReference>
<keyword evidence="16" id="KW-0675">Receptor</keyword>
<evidence type="ECO:0000259" key="14">
    <source>
        <dbReference type="Pfam" id="PF00593"/>
    </source>
</evidence>
<sequence>MMLRSTLLRRSLVLGASSLAFSLNAIAQEAGSEPAEDDRRLQTVTVTAQGREESLQDVGVAVTALSGQDITTRGIIDIESLVPETPGVTLAESPFQRTVAIRGLGSTGGNLGIEQSAPFFIDGVFGGRSGQFLAPFFDLEAVEIIRGPQAIFFGKNATAGAVSIKSARPTDDFLASLSAGYEIENEGSFGEAVISGPFTDTLRGRLAVRYTDRGDYLRDTSTGGGAGGYEETAIRGGLEWDLSSDIEAYLKYEHAEREASRRFQLACANPEVTEIAGPFGAVVECVLDDRLSSGAAFGPLSQTYPPGGDQSENETENVALQVDWALGAHSLELISGYSSYGMQFTDGLDRSAIGLAASTTDETFEQWSQEVRLISPSGGQFEYVLGALYLEQTHEALQSITQPIPSDPMLLAALGLTTPPNPPFLTDVIDATQEAEAYSLFAELTWNFTDSFRVSAGARYTSEEKDFDPNVFRYFGPVATQTTVHNFASATADQVFTFENPGDAEALRRDEESLDPVVTAEWEAADDVLLYATYAKGTKAGGYEFFARGLFLPLPANFLSIEEEEATNYELGFKSTLAEGRARLNGAVFLTEIDGFQNQVVNTQIIGFETFNADAEIFGVEMDGVFNITDTYQLGGSFSYLDTEYKELFTGNPLPFAPEFSGNLYLAGHRSLGSTGWQLNTRLQANHTGEMSFDGTNAEPDRADAYTLIDLRIGLESERSGWEIAVNAKNLTDEDDILLYSAPTFLSNQPQYAAANPRGPLVGEGRTIMLQVRKDF</sequence>
<keyword evidence="2 11" id="KW-0813">Transport</keyword>
<keyword evidence="4" id="KW-0410">Iron transport</keyword>
<evidence type="ECO:0000259" key="15">
    <source>
        <dbReference type="Pfam" id="PF07715"/>
    </source>
</evidence>
<keyword evidence="3 11" id="KW-1134">Transmembrane beta strand</keyword>
<comment type="caution">
    <text evidence="16">The sequence shown here is derived from an EMBL/GenBank/DDBJ whole genome shotgun (WGS) entry which is preliminary data.</text>
</comment>
<dbReference type="InterPro" id="IPR036942">
    <property type="entry name" value="Beta-barrel_TonB_sf"/>
</dbReference>
<name>A0ABQ1JYK2_9PROT</name>
<evidence type="ECO:0000256" key="1">
    <source>
        <dbReference type="ARBA" id="ARBA00004571"/>
    </source>
</evidence>
<evidence type="ECO:0000256" key="10">
    <source>
        <dbReference type="ARBA" id="ARBA00023237"/>
    </source>
</evidence>
<feature type="domain" description="TonB-dependent receptor plug" evidence="15">
    <location>
        <begin position="55"/>
        <end position="161"/>
    </location>
</feature>
<evidence type="ECO:0000256" key="12">
    <source>
        <dbReference type="RuleBase" id="RU003357"/>
    </source>
</evidence>
<evidence type="ECO:0000256" key="13">
    <source>
        <dbReference type="SAM" id="SignalP"/>
    </source>
</evidence>
<reference evidence="17" key="1">
    <citation type="journal article" date="2019" name="Int. J. Syst. Evol. Microbiol.">
        <title>The Global Catalogue of Microorganisms (GCM) 10K type strain sequencing project: providing services to taxonomists for standard genome sequencing and annotation.</title>
        <authorList>
            <consortium name="The Broad Institute Genomics Platform"/>
            <consortium name="The Broad Institute Genome Sequencing Center for Infectious Disease"/>
            <person name="Wu L."/>
            <person name="Ma J."/>
        </authorList>
    </citation>
    <scope>NUCLEOTIDE SEQUENCE [LARGE SCALE GENOMIC DNA]</scope>
    <source>
        <strain evidence="17">CGMCC 1.15928</strain>
    </source>
</reference>
<accession>A0ABQ1JYK2</accession>
<keyword evidence="9 11" id="KW-0472">Membrane</keyword>
<keyword evidence="6" id="KW-0408">Iron</keyword>